<evidence type="ECO:0000256" key="2">
    <source>
        <dbReference type="ARBA" id="ARBA00022857"/>
    </source>
</evidence>
<dbReference type="OrthoDB" id="9805754at2"/>
<comment type="catalytic activity">
    <reaction evidence="4">
        <text>L-proline + NAD(+) = (S)-1-pyrroline-5-carboxylate + NADH + 2 H(+)</text>
        <dbReference type="Rhea" id="RHEA:14105"/>
        <dbReference type="ChEBI" id="CHEBI:15378"/>
        <dbReference type="ChEBI" id="CHEBI:17388"/>
        <dbReference type="ChEBI" id="CHEBI:57540"/>
        <dbReference type="ChEBI" id="CHEBI:57945"/>
        <dbReference type="ChEBI" id="CHEBI:60039"/>
        <dbReference type="EC" id="1.5.1.2"/>
    </reaction>
</comment>
<dbReference type="NCBIfam" id="TIGR00112">
    <property type="entry name" value="proC"/>
    <property type="match status" value="1"/>
</dbReference>
<evidence type="ECO:0000256" key="5">
    <source>
        <dbReference type="NCBIfam" id="TIGR00112"/>
    </source>
</evidence>
<proteinExistence type="inferred from homology"/>
<dbReference type="Pfam" id="PF03807">
    <property type="entry name" value="F420_oxidored"/>
    <property type="match status" value="1"/>
</dbReference>
<dbReference type="HOGENOM" id="CLU_042344_0_1_4"/>
<keyword evidence="3 4" id="KW-0560">Oxidoreductase</keyword>
<reference evidence="10 11" key="2">
    <citation type="submission" date="2011-10" db="EMBL/GenBank/DDBJ databases">
        <title>The Genome Sequence of Simonsiella muelleri ATCC 29453.</title>
        <authorList>
            <consortium name="The Broad Institute Genome Sequencing Platform"/>
            <consortium name="The Broad Institute Genome Sequencing Center for Infectious Disease"/>
            <person name="Earl A."/>
            <person name="Ward D."/>
            <person name="Feldgarden M."/>
            <person name="Gevers D."/>
            <person name="Izard J."/>
            <person name="Baranova O.V."/>
            <person name="Blanton J.M."/>
            <person name="Tanner A.C."/>
            <person name="Dewhirst F."/>
            <person name="Young S.K."/>
            <person name="Zeng Q."/>
            <person name="Gargeya S."/>
            <person name="Fitzgerald M."/>
            <person name="Haas B."/>
            <person name="Abouelleil A."/>
            <person name="Alvarado L."/>
            <person name="Arachchi H.M."/>
            <person name="Berlin A."/>
            <person name="Brown A."/>
            <person name="Chapman S.B."/>
            <person name="Chen Z."/>
            <person name="Dunbar C."/>
            <person name="Freedman E."/>
            <person name="Gearin G."/>
            <person name="Goldberg J."/>
            <person name="Griggs A."/>
            <person name="Gujja S."/>
            <person name="Heiman D."/>
            <person name="Howarth C."/>
            <person name="Larson L."/>
            <person name="Lui A."/>
            <person name="MacDonald P.J.P."/>
            <person name="Montmayeur A."/>
            <person name="Murphy C."/>
            <person name="Neiman D."/>
            <person name="Pearson M."/>
            <person name="Priest M."/>
            <person name="Roberts A."/>
            <person name="Saif S."/>
            <person name="Shea T."/>
            <person name="Shenoy N."/>
            <person name="Sisk P."/>
            <person name="Stolte C."/>
            <person name="Sykes S."/>
            <person name="Wortman J."/>
            <person name="Nusbaum C."/>
            <person name="Birren B."/>
        </authorList>
    </citation>
    <scope>NUCLEOTIDE SEQUENCE [LARGE SCALE GENOMIC DNA]</scope>
    <source>
        <strain evidence="10 11">ATCC 29453</strain>
    </source>
</reference>
<keyword evidence="2 4" id="KW-0521">NADP</keyword>
<keyword evidence="11" id="KW-1185">Reference proteome</keyword>
<dbReference type="SUPFAM" id="SSF48179">
    <property type="entry name" value="6-phosphogluconate dehydrogenase C-terminal domain-like"/>
    <property type="match status" value="1"/>
</dbReference>
<feature type="domain" description="Pyrroline-5-carboxylate reductase catalytic N-terminal" evidence="8">
    <location>
        <begin position="3"/>
        <end position="92"/>
    </location>
</feature>
<dbReference type="eggNOG" id="COG0345">
    <property type="taxonomic scope" value="Bacteria"/>
</dbReference>
<protein>
    <recommendedName>
        <fullName evidence="4 5">Pyrroline-5-carboxylate reductase</fullName>
        <shortName evidence="4">P5C reductase</shortName>
        <shortName evidence="4">P5CR</shortName>
        <ecNumber evidence="4 5">1.5.1.2</ecNumber>
    </recommendedName>
    <alternativeName>
        <fullName evidence="4">PCA reductase</fullName>
    </alternativeName>
</protein>
<dbReference type="Gene3D" id="3.40.50.720">
    <property type="entry name" value="NAD(P)-binding Rossmann-like Domain"/>
    <property type="match status" value="1"/>
</dbReference>
<dbReference type="RefSeq" id="WP_002641113.1">
    <property type="nucleotide sequence ID" value="NZ_CP019448.1"/>
</dbReference>
<dbReference type="GO" id="GO:0004735">
    <property type="term" value="F:pyrroline-5-carboxylate reductase activity"/>
    <property type="evidence" value="ECO:0007669"/>
    <property type="project" value="UniProtKB-UniRule"/>
</dbReference>
<dbReference type="InterPro" id="IPR053790">
    <property type="entry name" value="P5CR-like_CS"/>
</dbReference>
<name>V9HMV4_9NEIS</name>
<dbReference type="InterPro" id="IPR028939">
    <property type="entry name" value="P5C_Rdtase_cat_N"/>
</dbReference>
<dbReference type="GO" id="GO:0005737">
    <property type="term" value="C:cytoplasm"/>
    <property type="evidence" value="ECO:0007669"/>
    <property type="project" value="UniProtKB-SubCell"/>
</dbReference>
<comment type="caution">
    <text evidence="10">The sequence shown here is derived from an EMBL/GenBank/DDBJ whole genome shotgun (WGS) entry which is preliminary data.</text>
</comment>
<dbReference type="EMBL" id="ADCY02000004">
    <property type="protein sequence ID" value="EFG31795.1"/>
    <property type="molecule type" value="Genomic_DNA"/>
</dbReference>
<dbReference type="Proteomes" id="UP000017813">
    <property type="component" value="Unassembled WGS sequence"/>
</dbReference>
<comment type="catalytic activity">
    <reaction evidence="4 7">
        <text>L-proline + NADP(+) = (S)-1-pyrroline-5-carboxylate + NADPH + 2 H(+)</text>
        <dbReference type="Rhea" id="RHEA:14109"/>
        <dbReference type="ChEBI" id="CHEBI:15378"/>
        <dbReference type="ChEBI" id="CHEBI:17388"/>
        <dbReference type="ChEBI" id="CHEBI:57783"/>
        <dbReference type="ChEBI" id="CHEBI:58349"/>
        <dbReference type="ChEBI" id="CHEBI:60039"/>
        <dbReference type="EC" id="1.5.1.2"/>
    </reaction>
</comment>
<dbReference type="AlphaFoldDB" id="V9HMV4"/>
<reference evidence="10 11" key="1">
    <citation type="submission" date="2010-03" db="EMBL/GenBank/DDBJ databases">
        <authorList>
            <consortium name="The Broad Institute Genome Sequencing Platform"/>
            <person name="Ward D."/>
            <person name="Earl A."/>
            <person name="Feldgarden M."/>
            <person name="Gevers D."/>
            <person name="Young S."/>
            <person name="Zeng Q."/>
            <person name="Koehrsen M."/>
            <person name="Alvarado L."/>
            <person name="Berlin A.M."/>
            <person name="Borenstein D."/>
            <person name="Chapman S.B."/>
            <person name="Chen Z."/>
            <person name="Engels R."/>
            <person name="Freedman E."/>
            <person name="Gellesch M."/>
            <person name="Goldberg J."/>
            <person name="Griggs A."/>
            <person name="Gujja S."/>
            <person name="Heilman E.R."/>
            <person name="Heiman D.I."/>
            <person name="Hepburn T.A."/>
            <person name="Howarth C."/>
            <person name="Jen D."/>
            <person name="Larson L."/>
            <person name="Mehta T."/>
            <person name="Park D."/>
            <person name="Pearson M."/>
            <person name="Richards J."/>
            <person name="Roberts A."/>
            <person name="Saif S."/>
            <person name="Shea T.D."/>
            <person name="Shenoy N."/>
            <person name="Sisk P."/>
            <person name="Stolte C."/>
            <person name="Sykes S.N."/>
            <person name="Walk T."/>
            <person name="White J."/>
            <person name="Yandava C."/>
            <person name="Izard J."/>
            <person name="Baranova O.V."/>
            <person name="Blanton J.M."/>
            <person name="Tanner A.C."/>
            <person name="Dewhirst F."/>
            <person name="Haas B."/>
            <person name="Nusbaum C."/>
            <person name="Birren B."/>
        </authorList>
    </citation>
    <scope>NUCLEOTIDE SEQUENCE [LARGE SCALE GENOMIC DNA]</scope>
    <source>
        <strain evidence="10 11">ATCC 29453</strain>
    </source>
</reference>
<dbReference type="PANTHER" id="PTHR11645:SF0">
    <property type="entry name" value="PYRROLINE-5-CARBOXYLATE REDUCTASE 3"/>
    <property type="match status" value="1"/>
</dbReference>
<dbReference type="GO" id="GO:0055129">
    <property type="term" value="P:L-proline biosynthetic process"/>
    <property type="evidence" value="ECO:0007669"/>
    <property type="project" value="UniProtKB-UniRule"/>
</dbReference>
<evidence type="ECO:0000313" key="11">
    <source>
        <dbReference type="Proteomes" id="UP000017813"/>
    </source>
</evidence>
<keyword evidence="4 7" id="KW-0641">Proline biosynthesis</keyword>
<dbReference type="Gene3D" id="1.10.3730.10">
    <property type="entry name" value="ProC C-terminal domain-like"/>
    <property type="match status" value="1"/>
</dbReference>
<comment type="similarity">
    <text evidence="1 4 7">Belongs to the pyrroline-5-carboxylate reductase family.</text>
</comment>
<evidence type="ECO:0000259" key="8">
    <source>
        <dbReference type="Pfam" id="PF03807"/>
    </source>
</evidence>
<dbReference type="InterPro" id="IPR036291">
    <property type="entry name" value="NAD(P)-bd_dom_sf"/>
</dbReference>
<organism evidence="10 11">
    <name type="scientific">Simonsiella muelleri ATCC 29453</name>
    <dbReference type="NCBI Taxonomy" id="641147"/>
    <lineage>
        <taxon>Bacteria</taxon>
        <taxon>Pseudomonadati</taxon>
        <taxon>Pseudomonadota</taxon>
        <taxon>Betaproteobacteria</taxon>
        <taxon>Neisseriales</taxon>
        <taxon>Neisseriaceae</taxon>
        <taxon>Simonsiella</taxon>
    </lineage>
</organism>
<comment type="subcellular location">
    <subcellularLocation>
        <location evidence="4">Cytoplasm</location>
    </subcellularLocation>
</comment>
<dbReference type="InterPro" id="IPR000304">
    <property type="entry name" value="Pyrroline-COOH_reductase"/>
</dbReference>
<dbReference type="InterPro" id="IPR029036">
    <property type="entry name" value="P5CR_dimer"/>
</dbReference>
<dbReference type="STRING" id="641147.HMPREF9021_00192"/>
<keyword evidence="4 7" id="KW-0028">Amino-acid biosynthesis</keyword>
<dbReference type="KEGG" id="smur:BWP33_01605"/>
<comment type="pathway">
    <text evidence="4 7">Amino-acid biosynthesis; L-proline biosynthesis; L-proline from L-glutamate 5-semialdehyde: step 1/1.</text>
</comment>
<keyword evidence="4" id="KW-0963">Cytoplasm</keyword>
<dbReference type="PANTHER" id="PTHR11645">
    <property type="entry name" value="PYRROLINE-5-CARBOXYLATE REDUCTASE"/>
    <property type="match status" value="1"/>
</dbReference>
<dbReference type="EC" id="1.5.1.2" evidence="4 5"/>
<evidence type="ECO:0000256" key="6">
    <source>
        <dbReference type="PIRSR" id="PIRSR000193-1"/>
    </source>
</evidence>
<accession>V9HMV4</accession>
<dbReference type="FunFam" id="1.10.3730.10:FF:000001">
    <property type="entry name" value="Pyrroline-5-carboxylate reductase"/>
    <property type="match status" value="1"/>
</dbReference>
<evidence type="ECO:0000256" key="3">
    <source>
        <dbReference type="ARBA" id="ARBA00023002"/>
    </source>
</evidence>
<feature type="domain" description="Pyrroline-5-carboxylate reductase dimerisation" evidence="9">
    <location>
        <begin position="155"/>
        <end position="259"/>
    </location>
</feature>
<dbReference type="PROSITE" id="PS00521">
    <property type="entry name" value="P5CR"/>
    <property type="match status" value="1"/>
</dbReference>
<sequence length="264" mass="27729">MAIYFLGGGNMASAIIAGLRAQSSDDNIIVANRSADKNQILEQKFAVQTAFRLPENINANDVVILAVKPQDMRNALTDVQTHGALILSLAAGLEVATLSHWLNSNRIIRVMPNTPCAVGLGISGLFAATGASDADKVVAEKIMSACGVTIWVENENMMHAITAISGSGSAYAFYLMNALKQAATDFGFTDKQAHELALQTFRGAVTLAAQSGEDFAVLQQKVTSKGGTTFAALTKFDECGVASGVQQGAQAAAARSMELAQMLK</sequence>
<evidence type="ECO:0000256" key="7">
    <source>
        <dbReference type="RuleBase" id="RU003903"/>
    </source>
</evidence>
<dbReference type="SUPFAM" id="SSF51735">
    <property type="entry name" value="NAD(P)-binding Rossmann-fold domains"/>
    <property type="match status" value="1"/>
</dbReference>
<evidence type="ECO:0000256" key="1">
    <source>
        <dbReference type="ARBA" id="ARBA00005525"/>
    </source>
</evidence>
<gene>
    <name evidence="4" type="primary">proC</name>
    <name evidence="10" type="ORF">HMPREF9021_00192</name>
</gene>
<evidence type="ECO:0000256" key="4">
    <source>
        <dbReference type="HAMAP-Rule" id="MF_01925"/>
    </source>
</evidence>
<dbReference type="InterPro" id="IPR008927">
    <property type="entry name" value="6-PGluconate_DH-like_C_sf"/>
</dbReference>
<feature type="binding site" evidence="6">
    <location>
        <begin position="66"/>
        <end position="69"/>
    </location>
    <ligand>
        <name>NADP(+)</name>
        <dbReference type="ChEBI" id="CHEBI:58349"/>
    </ligand>
</feature>
<dbReference type="UniPathway" id="UPA00098">
    <property type="reaction ID" value="UER00361"/>
</dbReference>
<dbReference type="Pfam" id="PF14748">
    <property type="entry name" value="P5CR_dimer"/>
    <property type="match status" value="1"/>
</dbReference>
<comment type="function">
    <text evidence="4">Catalyzes the reduction of 1-pyrroline-5-carboxylate (PCA) to L-proline.</text>
</comment>
<dbReference type="PIRSF" id="PIRSF000193">
    <property type="entry name" value="Pyrrol-5-carb_rd"/>
    <property type="match status" value="1"/>
</dbReference>
<evidence type="ECO:0000259" key="9">
    <source>
        <dbReference type="Pfam" id="PF14748"/>
    </source>
</evidence>
<evidence type="ECO:0000313" key="10">
    <source>
        <dbReference type="EMBL" id="EFG31795.1"/>
    </source>
</evidence>
<feature type="binding site" evidence="6">
    <location>
        <begin position="6"/>
        <end position="11"/>
    </location>
    <ligand>
        <name>NADP(+)</name>
        <dbReference type="ChEBI" id="CHEBI:58349"/>
    </ligand>
</feature>
<dbReference type="HAMAP" id="MF_01925">
    <property type="entry name" value="P5C_reductase"/>
    <property type="match status" value="1"/>
</dbReference>